<keyword evidence="1" id="KW-0812">Transmembrane</keyword>
<protein>
    <recommendedName>
        <fullName evidence="2">Pre-C2HC domain-containing protein</fullName>
    </recommendedName>
</protein>
<dbReference type="Proteomes" id="UP000478052">
    <property type="component" value="Unassembled WGS sequence"/>
</dbReference>
<reference evidence="3 4" key="1">
    <citation type="submission" date="2019-08" db="EMBL/GenBank/DDBJ databases">
        <title>Whole genome of Aphis craccivora.</title>
        <authorList>
            <person name="Voronova N.V."/>
            <person name="Shulinski R.S."/>
            <person name="Bandarenka Y.V."/>
            <person name="Zhorov D.G."/>
            <person name="Warner D."/>
        </authorList>
    </citation>
    <scope>NUCLEOTIDE SEQUENCE [LARGE SCALE GENOMIC DNA]</scope>
    <source>
        <strain evidence="3">180601</strain>
        <tissue evidence="3">Whole Body</tissue>
    </source>
</reference>
<dbReference type="AlphaFoldDB" id="A0A6G0VQI0"/>
<evidence type="ECO:0000256" key="1">
    <source>
        <dbReference type="SAM" id="Phobius"/>
    </source>
</evidence>
<organism evidence="3 4">
    <name type="scientific">Aphis craccivora</name>
    <name type="common">Cowpea aphid</name>
    <dbReference type="NCBI Taxonomy" id="307492"/>
    <lineage>
        <taxon>Eukaryota</taxon>
        <taxon>Metazoa</taxon>
        <taxon>Ecdysozoa</taxon>
        <taxon>Arthropoda</taxon>
        <taxon>Hexapoda</taxon>
        <taxon>Insecta</taxon>
        <taxon>Pterygota</taxon>
        <taxon>Neoptera</taxon>
        <taxon>Paraneoptera</taxon>
        <taxon>Hemiptera</taxon>
        <taxon>Sternorrhyncha</taxon>
        <taxon>Aphidomorpha</taxon>
        <taxon>Aphidoidea</taxon>
        <taxon>Aphididae</taxon>
        <taxon>Aphidini</taxon>
        <taxon>Aphis</taxon>
        <taxon>Aphis</taxon>
    </lineage>
</organism>
<dbReference type="Pfam" id="PF07530">
    <property type="entry name" value="PRE_C2HC"/>
    <property type="match status" value="1"/>
</dbReference>
<dbReference type="OrthoDB" id="6626641at2759"/>
<dbReference type="InterPro" id="IPR006579">
    <property type="entry name" value="Pre_C2HC_dom"/>
</dbReference>
<comment type="caution">
    <text evidence="3">The sequence shown here is derived from an EMBL/GenBank/DDBJ whole genome shotgun (WGS) entry which is preliminary data.</text>
</comment>
<name>A0A6G0VQI0_APHCR</name>
<feature type="transmembrane region" description="Helical" evidence="1">
    <location>
        <begin position="55"/>
        <end position="76"/>
    </location>
</feature>
<gene>
    <name evidence="3" type="ORF">FWK35_00033540</name>
</gene>
<proteinExistence type="predicted"/>
<dbReference type="EMBL" id="VUJU01014363">
    <property type="protein sequence ID" value="KAF0702247.1"/>
    <property type="molecule type" value="Genomic_DNA"/>
</dbReference>
<keyword evidence="1" id="KW-0472">Membrane</keyword>
<keyword evidence="4" id="KW-1185">Reference proteome</keyword>
<evidence type="ECO:0000259" key="2">
    <source>
        <dbReference type="Pfam" id="PF07530"/>
    </source>
</evidence>
<feature type="non-terminal residue" evidence="3">
    <location>
        <position position="194"/>
    </location>
</feature>
<feature type="transmembrane region" description="Helical" evidence="1">
    <location>
        <begin position="83"/>
        <end position="102"/>
    </location>
</feature>
<keyword evidence="1" id="KW-1133">Transmembrane helix</keyword>
<evidence type="ECO:0000313" key="3">
    <source>
        <dbReference type="EMBL" id="KAF0702247.1"/>
    </source>
</evidence>
<accession>A0A6G0VQI0</accession>
<evidence type="ECO:0000313" key="4">
    <source>
        <dbReference type="Proteomes" id="UP000478052"/>
    </source>
</evidence>
<sequence>MYQQQIILDNVIKMTTAFHKTLRSALFLSKCIGLIDITYTMEPTTGLLVHNVNSLFHICFEITRFIVLLMFSYMYIFHRLPSIMLAIGVFNMLKFWICIIAARLSNNWIIDYFWILKLSDLFVSKLVMRVRRSCNLLLLWGESVTTEINLHPREHNLKILQVSKLLNSRVKIEKPRKTRQPPQYKSCQLYRHTL</sequence>
<feature type="domain" description="Pre-C2HC" evidence="2">
    <location>
        <begin position="147"/>
        <end position="181"/>
    </location>
</feature>